<dbReference type="AlphaFoldDB" id="A0A6J5BAV2"/>
<sequence length="50" mass="5557">MSDGAPYSVDAYKYLALQVQEAAKLGFDMKLSSESAERAMVEASEWRPQT</sequence>
<reference evidence="1 2" key="1">
    <citation type="submission" date="2020-04" db="EMBL/GenBank/DDBJ databases">
        <authorList>
            <person name="De Canck E."/>
        </authorList>
    </citation>
    <scope>NUCLEOTIDE SEQUENCE [LARGE SCALE GENOMIC DNA]</scope>
    <source>
        <strain evidence="1 2">LMG 27174</strain>
    </source>
</reference>
<gene>
    <name evidence="1" type="ORF">LMG27174_03551</name>
</gene>
<organism evidence="1 2">
    <name type="scientific">Paraburkholderia rhynchosiae</name>
    <dbReference type="NCBI Taxonomy" id="487049"/>
    <lineage>
        <taxon>Bacteria</taxon>
        <taxon>Pseudomonadati</taxon>
        <taxon>Pseudomonadota</taxon>
        <taxon>Betaproteobacteria</taxon>
        <taxon>Burkholderiales</taxon>
        <taxon>Burkholderiaceae</taxon>
        <taxon>Paraburkholderia</taxon>
    </lineage>
</organism>
<name>A0A6J5BAV2_9BURK</name>
<accession>A0A6J5BAV2</accession>
<dbReference type="Proteomes" id="UP000494205">
    <property type="component" value="Unassembled WGS sequence"/>
</dbReference>
<proteinExistence type="predicted"/>
<protein>
    <submittedName>
        <fullName evidence="1">Uncharacterized protein</fullName>
    </submittedName>
</protein>
<evidence type="ECO:0000313" key="2">
    <source>
        <dbReference type="Proteomes" id="UP000494205"/>
    </source>
</evidence>
<evidence type="ECO:0000313" key="1">
    <source>
        <dbReference type="EMBL" id="CAB3698598.1"/>
    </source>
</evidence>
<dbReference type="EMBL" id="CADIJZ010000012">
    <property type="protein sequence ID" value="CAB3698598.1"/>
    <property type="molecule type" value="Genomic_DNA"/>
</dbReference>